<sequence>MMMKRAVFRLLFSALSFLIFTWASTAYYMTYIHDVGGTYWAMGIFALPLVLLSAWGVDAYLKDLTWFKDRLGMLALIDSMLAIVLYFPGLVVVWGGVYVLGIA</sequence>
<evidence type="ECO:0008006" key="4">
    <source>
        <dbReference type="Google" id="ProtNLM"/>
    </source>
</evidence>
<gene>
    <name evidence="2" type="ORF">NBRC116585_00170</name>
</gene>
<evidence type="ECO:0000313" key="2">
    <source>
        <dbReference type="EMBL" id="GAA6143900.1"/>
    </source>
</evidence>
<comment type="caution">
    <text evidence="2">The sequence shown here is derived from an EMBL/GenBank/DDBJ whole genome shotgun (WGS) entry which is preliminary data.</text>
</comment>
<proteinExistence type="predicted"/>
<keyword evidence="1" id="KW-0812">Transmembrane</keyword>
<accession>A0ABP9ZUV3</accession>
<feature type="transmembrane region" description="Helical" evidence="1">
    <location>
        <begin position="73"/>
        <end position="100"/>
    </location>
</feature>
<name>A0ABP9ZUV3_9GAMM</name>
<feature type="transmembrane region" description="Helical" evidence="1">
    <location>
        <begin position="39"/>
        <end position="61"/>
    </location>
</feature>
<dbReference type="EMBL" id="BAABWH010000001">
    <property type="protein sequence ID" value="GAA6143900.1"/>
    <property type="molecule type" value="Genomic_DNA"/>
</dbReference>
<keyword evidence="3" id="KW-1185">Reference proteome</keyword>
<dbReference type="Proteomes" id="UP001481413">
    <property type="component" value="Unassembled WGS sequence"/>
</dbReference>
<keyword evidence="1" id="KW-0472">Membrane</keyword>
<keyword evidence="1" id="KW-1133">Transmembrane helix</keyword>
<evidence type="ECO:0000313" key="3">
    <source>
        <dbReference type="Proteomes" id="UP001481413"/>
    </source>
</evidence>
<organism evidence="2 3">
    <name type="scientific">Thalassolituus maritimus</name>
    <dbReference type="NCBI Taxonomy" id="484498"/>
    <lineage>
        <taxon>Bacteria</taxon>
        <taxon>Pseudomonadati</taxon>
        <taxon>Pseudomonadota</taxon>
        <taxon>Gammaproteobacteria</taxon>
        <taxon>Oceanospirillales</taxon>
        <taxon>Oceanospirillaceae</taxon>
        <taxon>Thalassolituus</taxon>
    </lineage>
</organism>
<protein>
    <recommendedName>
        <fullName evidence="4">MFS transporter</fullName>
    </recommendedName>
</protein>
<reference evidence="2 3" key="1">
    <citation type="submission" date="2024-04" db="EMBL/GenBank/DDBJ databases">
        <title>Draft genome sequence of Thalassolituus maritimus NBRC 116585.</title>
        <authorList>
            <person name="Miyakawa T."/>
            <person name="Kusuya Y."/>
            <person name="Miura T."/>
        </authorList>
    </citation>
    <scope>NUCLEOTIDE SEQUENCE [LARGE SCALE GENOMIC DNA]</scope>
    <source>
        <strain evidence="2 3">5NW40-0001</strain>
    </source>
</reference>
<evidence type="ECO:0000256" key="1">
    <source>
        <dbReference type="SAM" id="Phobius"/>
    </source>
</evidence>